<protein>
    <submittedName>
        <fullName evidence="2">Uncharacterized protein</fullName>
    </submittedName>
</protein>
<feature type="transmembrane region" description="Helical" evidence="1">
    <location>
        <begin position="6"/>
        <end position="27"/>
    </location>
</feature>
<sequence length="160" mass="18236">MGGYQILIILVTILIFFNALCHFKGWAKKGAWQGYSAKGQFYTAIAFSCLCISLYGDEYIGNGFLSLAFMFLYLFILFRSMKIEKIAQTKQLTKLATEGSDALNHDIIFSFQIGLIIAIAEAYDYYINDKLFNWFIPLGMFSFVLIVRIAQRATASKRLQ</sequence>
<accession>A0ABZ0GPX9</accession>
<evidence type="ECO:0000256" key="1">
    <source>
        <dbReference type="SAM" id="Phobius"/>
    </source>
</evidence>
<reference evidence="2 3" key="1">
    <citation type="submission" date="2023-09" db="EMBL/GenBank/DDBJ databases">
        <authorList>
            <person name="Qi X."/>
        </authorList>
    </citation>
    <scope>NUCLEOTIDE SEQUENCE [LARGE SCALE GENOMIC DNA]</scope>
    <source>
        <strain evidence="2 3">S1-1</strain>
    </source>
</reference>
<dbReference type="EMBL" id="CP136600">
    <property type="protein sequence ID" value="WOH37750.1"/>
    <property type="molecule type" value="Genomic_DNA"/>
</dbReference>
<gene>
    <name evidence="2" type="ORF">RI844_00470</name>
</gene>
<dbReference type="RefSeq" id="WP_348396528.1">
    <property type="nucleotide sequence ID" value="NZ_CP136600.1"/>
</dbReference>
<evidence type="ECO:0000313" key="2">
    <source>
        <dbReference type="EMBL" id="WOH37750.1"/>
    </source>
</evidence>
<organism evidence="2 3">
    <name type="scientific">Thalassotalea fonticola</name>
    <dbReference type="NCBI Taxonomy" id="3065649"/>
    <lineage>
        <taxon>Bacteria</taxon>
        <taxon>Pseudomonadati</taxon>
        <taxon>Pseudomonadota</taxon>
        <taxon>Gammaproteobacteria</taxon>
        <taxon>Alteromonadales</taxon>
        <taxon>Colwelliaceae</taxon>
        <taxon>Thalassotalea</taxon>
    </lineage>
</organism>
<keyword evidence="1" id="KW-0472">Membrane</keyword>
<evidence type="ECO:0000313" key="3">
    <source>
        <dbReference type="Proteomes" id="UP001301442"/>
    </source>
</evidence>
<keyword evidence="3" id="KW-1185">Reference proteome</keyword>
<feature type="transmembrane region" description="Helical" evidence="1">
    <location>
        <begin position="132"/>
        <end position="150"/>
    </location>
</feature>
<keyword evidence="1" id="KW-1133">Transmembrane helix</keyword>
<proteinExistence type="predicted"/>
<name>A0ABZ0GPX9_9GAMM</name>
<feature type="transmembrane region" description="Helical" evidence="1">
    <location>
        <begin position="62"/>
        <end position="81"/>
    </location>
</feature>
<dbReference type="Proteomes" id="UP001301442">
    <property type="component" value="Chromosome"/>
</dbReference>
<feature type="transmembrane region" description="Helical" evidence="1">
    <location>
        <begin position="102"/>
        <end position="120"/>
    </location>
</feature>
<feature type="transmembrane region" description="Helical" evidence="1">
    <location>
        <begin position="39"/>
        <end position="56"/>
    </location>
</feature>
<keyword evidence="1" id="KW-0812">Transmembrane</keyword>